<name>A0A381XEP0_9ZZZZ</name>
<accession>A0A381XEP0</accession>
<feature type="non-terminal residue" evidence="1">
    <location>
        <position position="1"/>
    </location>
</feature>
<proteinExistence type="predicted"/>
<protein>
    <submittedName>
        <fullName evidence="1">Uncharacterized protein</fullName>
    </submittedName>
</protein>
<sequence>VGVKYSNNASTSLPGGISDSATSITVTDASSFPAISSPDYAYLTLVSATALEVVKCTDITGNVLTVIREQEDTDASAFVTDDRVELRVTTAMLTDALAETVAAAAASAAAAATSETNAAASYDNFDDRWLGSKSSDPSVDNDGATLLDGAAYFNTTTNVLMVYDLGGTTWNTTTPSSSEQTNINTVAGIAANVTTVAGISANTTTVAGISANVTTVAGISSDVTAVAGDATDIGAVAAKATEIGRLGTADAVADMAILGTADVVTDMNVLATADVVTDMNTLGTADVVADMNVLGTADVVTDMNVLATADVVTDMNVLATADVVTDMNTLGTADVVTDMNTLGTSANVTAMSTCADNLTGINNFADRYRTGSSDPVSDLDEGDLAYNSTANVLKYYNGSAWVTIVAGSLTAVVQDGAPQLGGQLDVNGNAIGDGTLELLKFSETGSAVNEFTIANAAAGNGPTLSATGTETDVDINITPKGDGDLILDGLKYPQADGDADQFLKTNGSAQLSFETIQGGDISTEGTTFANYNTITDNTTTTTVSTKNMFLMGDISVADTKTWTIAGNGALTII</sequence>
<evidence type="ECO:0000313" key="1">
    <source>
        <dbReference type="EMBL" id="SVA62941.1"/>
    </source>
</evidence>
<dbReference type="AlphaFoldDB" id="A0A381XEP0"/>
<dbReference type="EMBL" id="UINC01014828">
    <property type="protein sequence ID" value="SVA62941.1"/>
    <property type="molecule type" value="Genomic_DNA"/>
</dbReference>
<organism evidence="1">
    <name type="scientific">marine metagenome</name>
    <dbReference type="NCBI Taxonomy" id="408172"/>
    <lineage>
        <taxon>unclassified sequences</taxon>
        <taxon>metagenomes</taxon>
        <taxon>ecological metagenomes</taxon>
    </lineage>
</organism>
<gene>
    <name evidence="1" type="ORF">METZ01_LOCUS115795</name>
</gene>
<reference evidence="1" key="1">
    <citation type="submission" date="2018-05" db="EMBL/GenBank/DDBJ databases">
        <authorList>
            <person name="Lanie J.A."/>
            <person name="Ng W.-L."/>
            <person name="Kazmierczak K.M."/>
            <person name="Andrzejewski T.M."/>
            <person name="Davidsen T.M."/>
            <person name="Wayne K.J."/>
            <person name="Tettelin H."/>
            <person name="Glass J.I."/>
            <person name="Rusch D."/>
            <person name="Podicherti R."/>
            <person name="Tsui H.-C.T."/>
            <person name="Winkler M.E."/>
        </authorList>
    </citation>
    <scope>NUCLEOTIDE SEQUENCE</scope>
</reference>